<evidence type="ECO:0000256" key="10">
    <source>
        <dbReference type="ARBA" id="ARBA00022989"/>
    </source>
</evidence>
<feature type="transmembrane region" description="Helical" evidence="13">
    <location>
        <begin position="57"/>
        <end position="77"/>
    </location>
</feature>
<dbReference type="NCBIfam" id="TIGR01583">
    <property type="entry name" value="formate-DH-gamm"/>
    <property type="match status" value="1"/>
</dbReference>
<evidence type="ECO:0000256" key="4">
    <source>
        <dbReference type="ARBA" id="ARBA00022448"/>
    </source>
</evidence>
<keyword evidence="9" id="KW-0249">Electron transport</keyword>
<feature type="transmembrane region" description="Helical" evidence="13">
    <location>
        <begin position="20"/>
        <end position="45"/>
    </location>
</feature>
<evidence type="ECO:0000256" key="13">
    <source>
        <dbReference type="SAM" id="Phobius"/>
    </source>
</evidence>
<dbReference type="GO" id="GO:0036397">
    <property type="term" value="F:formate dehydrogenase (quinone) activity"/>
    <property type="evidence" value="ECO:0007669"/>
    <property type="project" value="TreeGrafter"/>
</dbReference>
<dbReference type="GO" id="GO:0015944">
    <property type="term" value="P:formate oxidation"/>
    <property type="evidence" value="ECO:0007669"/>
    <property type="project" value="TreeGrafter"/>
</dbReference>
<comment type="cofactor">
    <cofactor evidence="1">
        <name>heme</name>
        <dbReference type="ChEBI" id="CHEBI:30413"/>
    </cofactor>
</comment>
<dbReference type="AlphaFoldDB" id="A0A1L3EWU6"/>
<dbReference type="Proteomes" id="UP000182987">
    <property type="component" value="Chromosome"/>
</dbReference>
<feature type="transmembrane region" description="Helical" evidence="13">
    <location>
        <begin position="151"/>
        <end position="177"/>
    </location>
</feature>
<evidence type="ECO:0000256" key="2">
    <source>
        <dbReference type="ARBA" id="ARBA00004651"/>
    </source>
</evidence>
<keyword evidence="8" id="KW-0479">Metal-binding</keyword>
<name>A0A1L3EWU6_9GAMM</name>
<dbReference type="EMBL" id="CP017480">
    <property type="protein sequence ID" value="APG05504.1"/>
    <property type="molecule type" value="Genomic_DNA"/>
</dbReference>
<dbReference type="Pfam" id="PF01292">
    <property type="entry name" value="Ni_hydr_CYTB"/>
    <property type="match status" value="1"/>
</dbReference>
<keyword evidence="6" id="KW-0349">Heme</keyword>
<keyword evidence="5" id="KW-1003">Cell membrane</keyword>
<evidence type="ECO:0000256" key="6">
    <source>
        <dbReference type="ARBA" id="ARBA00022617"/>
    </source>
</evidence>
<dbReference type="Gene3D" id="1.20.950.20">
    <property type="entry name" value="Transmembrane di-heme cytochromes, Chain C"/>
    <property type="match status" value="1"/>
</dbReference>
<accession>A0A1L3EWU6</accession>
<dbReference type="InterPro" id="IPR011577">
    <property type="entry name" value="Cyt_b561_bac/Ni-Hgenase"/>
</dbReference>
<evidence type="ECO:0000256" key="9">
    <source>
        <dbReference type="ARBA" id="ARBA00022982"/>
    </source>
</evidence>
<dbReference type="GO" id="GO:0009326">
    <property type="term" value="C:formate dehydrogenase complex"/>
    <property type="evidence" value="ECO:0007669"/>
    <property type="project" value="InterPro"/>
</dbReference>
<keyword evidence="4" id="KW-0813">Transport</keyword>
<evidence type="ECO:0000256" key="3">
    <source>
        <dbReference type="ARBA" id="ARBA00010747"/>
    </source>
</evidence>
<evidence type="ECO:0000313" key="16">
    <source>
        <dbReference type="Proteomes" id="UP000182987"/>
    </source>
</evidence>
<feature type="transmembrane region" description="Helical" evidence="13">
    <location>
        <begin position="116"/>
        <end position="139"/>
    </location>
</feature>
<evidence type="ECO:0000256" key="1">
    <source>
        <dbReference type="ARBA" id="ARBA00001971"/>
    </source>
</evidence>
<dbReference type="InterPro" id="IPR006471">
    <property type="entry name" value="Formate_DH_gsu"/>
</dbReference>
<dbReference type="STRING" id="1440763.BJI69_17400"/>
<evidence type="ECO:0000313" key="15">
    <source>
        <dbReference type="EMBL" id="APG05504.1"/>
    </source>
</evidence>
<evidence type="ECO:0000256" key="5">
    <source>
        <dbReference type="ARBA" id="ARBA00022475"/>
    </source>
</evidence>
<evidence type="ECO:0000256" key="11">
    <source>
        <dbReference type="ARBA" id="ARBA00023004"/>
    </source>
</evidence>
<evidence type="ECO:0000256" key="12">
    <source>
        <dbReference type="ARBA" id="ARBA00023136"/>
    </source>
</evidence>
<dbReference type="InterPro" id="IPR051817">
    <property type="entry name" value="FDH_cytochrome_b556_subunit"/>
</dbReference>
<evidence type="ECO:0000256" key="8">
    <source>
        <dbReference type="ARBA" id="ARBA00022723"/>
    </source>
</evidence>
<protein>
    <submittedName>
        <fullName evidence="15">Formate dehydrogenase subunit gamma</fullName>
    </submittedName>
</protein>
<dbReference type="GO" id="GO:0009061">
    <property type="term" value="P:anaerobic respiration"/>
    <property type="evidence" value="ECO:0007669"/>
    <property type="project" value="TreeGrafter"/>
</dbReference>
<dbReference type="PANTHER" id="PTHR30074:SF5">
    <property type="entry name" value="FORMATE DEHYDROGENASE, NITRATE-INDUCIBLE, CYTOCHROME B556(FDN) SUBUNIT"/>
    <property type="match status" value="1"/>
</dbReference>
<dbReference type="PANTHER" id="PTHR30074">
    <property type="entry name" value="FORMATE DEHYDROGENASE, NITRATE-INDUCIBLE, CYTOCHROME B556 FDN SUBUNIT"/>
    <property type="match status" value="1"/>
</dbReference>
<comment type="subcellular location">
    <subcellularLocation>
        <location evidence="2">Cell membrane</location>
        <topology evidence="2">Multi-pass membrane protein</topology>
    </subcellularLocation>
</comment>
<evidence type="ECO:0000259" key="14">
    <source>
        <dbReference type="Pfam" id="PF01292"/>
    </source>
</evidence>
<comment type="similarity">
    <text evidence="3">Belongs to the formate dehydrogenase gamma subunit family.</text>
</comment>
<dbReference type="OrthoDB" id="197262at2"/>
<dbReference type="KEGG" id="lrz:BJI69_17400"/>
<organism evidence="15 16">
    <name type="scientific">Luteibacter rhizovicinus DSM 16549</name>
    <dbReference type="NCBI Taxonomy" id="1440763"/>
    <lineage>
        <taxon>Bacteria</taxon>
        <taxon>Pseudomonadati</taxon>
        <taxon>Pseudomonadota</taxon>
        <taxon>Gammaproteobacteria</taxon>
        <taxon>Lysobacterales</taxon>
        <taxon>Rhodanobacteraceae</taxon>
        <taxon>Luteibacter</taxon>
    </lineage>
</organism>
<keyword evidence="7 13" id="KW-0812">Transmembrane</keyword>
<dbReference type="InterPro" id="IPR016174">
    <property type="entry name" value="Di-haem_cyt_TM"/>
</dbReference>
<gene>
    <name evidence="15" type="ORF">BJI69_17400</name>
</gene>
<dbReference type="SUPFAM" id="SSF81342">
    <property type="entry name" value="Transmembrane di-heme cytochromes"/>
    <property type="match status" value="1"/>
</dbReference>
<dbReference type="GO" id="GO:0008863">
    <property type="term" value="F:formate dehydrogenase (NAD+) activity"/>
    <property type="evidence" value="ECO:0007669"/>
    <property type="project" value="InterPro"/>
</dbReference>
<keyword evidence="16" id="KW-1185">Reference proteome</keyword>
<dbReference type="GO" id="GO:0009055">
    <property type="term" value="F:electron transfer activity"/>
    <property type="evidence" value="ECO:0007669"/>
    <property type="project" value="InterPro"/>
</dbReference>
<dbReference type="GO" id="GO:0005886">
    <property type="term" value="C:plasma membrane"/>
    <property type="evidence" value="ECO:0007669"/>
    <property type="project" value="UniProtKB-SubCell"/>
</dbReference>
<keyword evidence="12 13" id="KW-0472">Membrane</keyword>
<dbReference type="RefSeq" id="WP_046968968.1">
    <property type="nucleotide sequence ID" value="NZ_CP017480.1"/>
</dbReference>
<sequence>MTRPDRAITRYTTLNRVNHWINAGLFILLVLSGLSMFHPILFFLSELFGGGQWARAAHPWFGVSLVISWIGMIIQFWRSNLPSKDDIAWSKAIVHVVKNDDEHVPPIGRNNSGQKLVFWSMTLLIPVLFVTGLLIWEVYFGEATSIPVQRVAVLIHSAAAICAILVWVVHVYAAIWIRDSVRSMTQGYVTPGWAWHHHRKWFYQLAASRRVSKTTPRKNP</sequence>
<dbReference type="GO" id="GO:0046872">
    <property type="term" value="F:metal ion binding"/>
    <property type="evidence" value="ECO:0007669"/>
    <property type="project" value="UniProtKB-KW"/>
</dbReference>
<reference evidence="16" key="1">
    <citation type="submission" date="2016-09" db="EMBL/GenBank/DDBJ databases">
        <authorList>
            <person name="Lysoe E."/>
        </authorList>
    </citation>
    <scope>NUCLEOTIDE SEQUENCE [LARGE SCALE GENOMIC DNA]</scope>
    <source>
        <strain evidence="16">LJ96T</strain>
    </source>
</reference>
<dbReference type="GO" id="GO:0022904">
    <property type="term" value="P:respiratory electron transport chain"/>
    <property type="evidence" value="ECO:0007669"/>
    <property type="project" value="InterPro"/>
</dbReference>
<keyword evidence="10 13" id="KW-1133">Transmembrane helix</keyword>
<evidence type="ECO:0000256" key="7">
    <source>
        <dbReference type="ARBA" id="ARBA00022692"/>
    </source>
</evidence>
<feature type="domain" description="Cytochrome b561 bacterial/Ni-hydrogenase" evidence="14">
    <location>
        <begin position="10"/>
        <end position="187"/>
    </location>
</feature>
<keyword evidence="11" id="KW-0408">Iron</keyword>
<proteinExistence type="inferred from homology"/>